<accession>E9GKC7</accession>
<proteinExistence type="predicted"/>
<dbReference type="Proteomes" id="UP000000305">
    <property type="component" value="Unassembled WGS sequence"/>
</dbReference>
<dbReference type="Gene3D" id="1.20.58.60">
    <property type="match status" value="1"/>
</dbReference>
<dbReference type="OrthoDB" id="2250192at2759"/>
<keyword evidence="2" id="KW-1185">Reference proteome</keyword>
<dbReference type="STRING" id="6669.E9GKC7"/>
<dbReference type="SUPFAM" id="SSF46966">
    <property type="entry name" value="Spectrin repeat"/>
    <property type="match status" value="1"/>
</dbReference>
<sequence length="118" mass="13344">MQGLNRRFFGCVVEMTAYINLKGVLAKVRKQQEHLQEILTVGEENELEDVLKEAEQFTAEIQNLLQWLNEIDNALSMSKSVGGSPETASGQLELLIEINQELEKSLQLVESCHERGSR</sequence>
<name>E9GKC7_DAPPU</name>
<dbReference type="AlphaFoldDB" id="E9GKC7"/>
<evidence type="ECO:0000313" key="2">
    <source>
        <dbReference type="Proteomes" id="UP000000305"/>
    </source>
</evidence>
<dbReference type="HOGENOM" id="CLU_2075500_0_0_1"/>
<evidence type="ECO:0000313" key="1">
    <source>
        <dbReference type="EMBL" id="EFX79968.1"/>
    </source>
</evidence>
<dbReference type="EMBL" id="GL732549">
    <property type="protein sequence ID" value="EFX79968.1"/>
    <property type="molecule type" value="Genomic_DNA"/>
</dbReference>
<dbReference type="InParanoid" id="E9GKC7"/>
<reference evidence="1 2" key="1">
    <citation type="journal article" date="2011" name="Science">
        <title>The ecoresponsive genome of Daphnia pulex.</title>
        <authorList>
            <person name="Colbourne J.K."/>
            <person name="Pfrender M.E."/>
            <person name="Gilbert D."/>
            <person name="Thomas W.K."/>
            <person name="Tucker A."/>
            <person name="Oakley T.H."/>
            <person name="Tokishita S."/>
            <person name="Aerts A."/>
            <person name="Arnold G.J."/>
            <person name="Basu M.K."/>
            <person name="Bauer D.J."/>
            <person name="Caceres C.E."/>
            <person name="Carmel L."/>
            <person name="Casola C."/>
            <person name="Choi J.H."/>
            <person name="Detter J.C."/>
            <person name="Dong Q."/>
            <person name="Dusheyko S."/>
            <person name="Eads B.D."/>
            <person name="Frohlich T."/>
            <person name="Geiler-Samerotte K.A."/>
            <person name="Gerlach D."/>
            <person name="Hatcher P."/>
            <person name="Jogdeo S."/>
            <person name="Krijgsveld J."/>
            <person name="Kriventseva E.V."/>
            <person name="Kultz D."/>
            <person name="Laforsch C."/>
            <person name="Lindquist E."/>
            <person name="Lopez J."/>
            <person name="Manak J.R."/>
            <person name="Muller J."/>
            <person name="Pangilinan J."/>
            <person name="Patwardhan R.P."/>
            <person name="Pitluck S."/>
            <person name="Pritham E.J."/>
            <person name="Rechtsteiner A."/>
            <person name="Rho M."/>
            <person name="Rogozin I.B."/>
            <person name="Sakarya O."/>
            <person name="Salamov A."/>
            <person name="Schaack S."/>
            <person name="Shapiro H."/>
            <person name="Shiga Y."/>
            <person name="Skalitzky C."/>
            <person name="Smith Z."/>
            <person name="Souvorov A."/>
            <person name="Sung W."/>
            <person name="Tang Z."/>
            <person name="Tsuchiya D."/>
            <person name="Tu H."/>
            <person name="Vos H."/>
            <person name="Wang M."/>
            <person name="Wolf Y.I."/>
            <person name="Yamagata H."/>
            <person name="Yamada T."/>
            <person name="Ye Y."/>
            <person name="Shaw J.R."/>
            <person name="Andrews J."/>
            <person name="Crease T.J."/>
            <person name="Tang H."/>
            <person name="Lucas S.M."/>
            <person name="Robertson H.M."/>
            <person name="Bork P."/>
            <person name="Koonin E.V."/>
            <person name="Zdobnov E.M."/>
            <person name="Grigoriev I.V."/>
            <person name="Lynch M."/>
            <person name="Boore J.L."/>
        </authorList>
    </citation>
    <scope>NUCLEOTIDE SEQUENCE [LARGE SCALE GENOMIC DNA]</scope>
</reference>
<dbReference type="eggNOG" id="KOG0516">
    <property type="taxonomic scope" value="Eukaryota"/>
</dbReference>
<dbReference type="KEGG" id="dpx:DAPPUDRAFT_318984"/>
<protein>
    <submittedName>
        <fullName evidence="1">Uncharacterized protein</fullName>
    </submittedName>
</protein>
<organism evidence="1 2">
    <name type="scientific">Daphnia pulex</name>
    <name type="common">Water flea</name>
    <dbReference type="NCBI Taxonomy" id="6669"/>
    <lineage>
        <taxon>Eukaryota</taxon>
        <taxon>Metazoa</taxon>
        <taxon>Ecdysozoa</taxon>
        <taxon>Arthropoda</taxon>
        <taxon>Crustacea</taxon>
        <taxon>Branchiopoda</taxon>
        <taxon>Diplostraca</taxon>
        <taxon>Cladocera</taxon>
        <taxon>Anomopoda</taxon>
        <taxon>Daphniidae</taxon>
        <taxon>Daphnia</taxon>
    </lineage>
</organism>
<gene>
    <name evidence="1" type="ORF">DAPPUDRAFT_318984</name>
</gene>